<evidence type="ECO:0000259" key="7">
    <source>
        <dbReference type="PROSITE" id="PS51198"/>
    </source>
</evidence>
<feature type="compositionally biased region" description="Acidic residues" evidence="6">
    <location>
        <begin position="1968"/>
        <end position="1992"/>
    </location>
</feature>
<evidence type="ECO:0000313" key="8">
    <source>
        <dbReference type="EMBL" id="EKM60448.1"/>
    </source>
</evidence>
<name>K5W937_PHACS</name>
<reference evidence="8 9" key="1">
    <citation type="journal article" date="2012" name="BMC Genomics">
        <title>Comparative genomics of the white-rot fungi, Phanerochaete carnosa and P. chrysosporium, to elucidate the genetic basis of the distinct wood types they colonize.</title>
        <authorList>
            <person name="Suzuki H."/>
            <person name="MacDonald J."/>
            <person name="Syed K."/>
            <person name="Salamov A."/>
            <person name="Hori C."/>
            <person name="Aerts A."/>
            <person name="Henrissat B."/>
            <person name="Wiebenga A."/>
            <person name="vanKuyk P.A."/>
            <person name="Barry K."/>
            <person name="Lindquist E."/>
            <person name="LaButti K."/>
            <person name="Lapidus A."/>
            <person name="Lucas S."/>
            <person name="Coutinho P."/>
            <person name="Gong Y."/>
            <person name="Samejima M."/>
            <person name="Mahadevan R."/>
            <person name="Abou-Zaid M."/>
            <person name="de Vries R.P."/>
            <person name="Igarashi K."/>
            <person name="Yadav J.S."/>
            <person name="Grigoriev I.V."/>
            <person name="Master E.R."/>
        </authorList>
    </citation>
    <scope>NUCLEOTIDE SEQUENCE [LARGE SCALE GENOMIC DNA]</scope>
    <source>
        <strain evidence="8 9">HHB-10118-sp</strain>
    </source>
</reference>
<feature type="domain" description="UvrD-like helicase ATP-binding" evidence="7">
    <location>
        <begin position="496"/>
        <end position="876"/>
    </location>
</feature>
<keyword evidence="3 5" id="KW-0347">Helicase</keyword>
<dbReference type="Proteomes" id="UP000008370">
    <property type="component" value="Unassembled WGS sequence"/>
</dbReference>
<keyword evidence="1 5" id="KW-0547">Nucleotide-binding</keyword>
<feature type="binding site" evidence="5">
    <location>
        <begin position="517"/>
        <end position="524"/>
    </location>
    <ligand>
        <name>ATP</name>
        <dbReference type="ChEBI" id="CHEBI:30616"/>
    </ligand>
</feature>
<keyword evidence="9" id="KW-1185">Reference proteome</keyword>
<dbReference type="GO" id="GO:0005524">
    <property type="term" value="F:ATP binding"/>
    <property type="evidence" value="ECO:0007669"/>
    <property type="project" value="UniProtKB-UniRule"/>
</dbReference>
<organism evidence="8 9">
    <name type="scientific">Phanerochaete carnosa (strain HHB-10118-sp)</name>
    <name type="common">White-rot fungus</name>
    <name type="synonym">Peniophora carnosa</name>
    <dbReference type="NCBI Taxonomy" id="650164"/>
    <lineage>
        <taxon>Eukaryota</taxon>
        <taxon>Fungi</taxon>
        <taxon>Dikarya</taxon>
        <taxon>Basidiomycota</taxon>
        <taxon>Agaricomycotina</taxon>
        <taxon>Agaricomycetes</taxon>
        <taxon>Polyporales</taxon>
        <taxon>Phanerochaetaceae</taxon>
        <taxon>Phanerochaete</taxon>
    </lineage>
</organism>
<evidence type="ECO:0000256" key="1">
    <source>
        <dbReference type="ARBA" id="ARBA00022741"/>
    </source>
</evidence>
<dbReference type="PROSITE" id="PS51198">
    <property type="entry name" value="UVRD_HELICASE_ATP_BIND"/>
    <property type="match status" value="1"/>
</dbReference>
<dbReference type="EMBL" id="JH930468">
    <property type="protein sequence ID" value="EKM60448.1"/>
    <property type="molecule type" value="Genomic_DNA"/>
</dbReference>
<dbReference type="InterPro" id="IPR014017">
    <property type="entry name" value="DNA_helicase_UvrD-like_C"/>
</dbReference>
<dbReference type="InterPro" id="IPR039904">
    <property type="entry name" value="TRANK1"/>
</dbReference>
<dbReference type="PANTHER" id="PTHR21529:SF4">
    <property type="entry name" value="TPR AND ANKYRIN REPEAT-CONTAINING PROTEIN 1"/>
    <property type="match status" value="1"/>
</dbReference>
<feature type="region of interest" description="Disordered" evidence="6">
    <location>
        <begin position="1968"/>
        <end position="1997"/>
    </location>
</feature>
<dbReference type="SUPFAM" id="SSF52540">
    <property type="entry name" value="P-loop containing nucleoside triphosphate hydrolases"/>
    <property type="match status" value="1"/>
</dbReference>
<dbReference type="Pfam" id="PF13361">
    <property type="entry name" value="UvrD_C"/>
    <property type="match status" value="1"/>
</dbReference>
<dbReference type="RefSeq" id="XP_007389907.1">
    <property type="nucleotide sequence ID" value="XM_007389845.1"/>
</dbReference>
<feature type="region of interest" description="Disordered" evidence="6">
    <location>
        <begin position="582"/>
        <end position="604"/>
    </location>
</feature>
<dbReference type="InterPro" id="IPR011990">
    <property type="entry name" value="TPR-like_helical_dom_sf"/>
</dbReference>
<dbReference type="PANTHER" id="PTHR21529">
    <property type="entry name" value="MAMMARY TURMOR VIRUS RECEPTOR HOMOLOG 1, 2 MTVR1, 2"/>
    <property type="match status" value="1"/>
</dbReference>
<protein>
    <recommendedName>
        <fullName evidence="7">UvrD-like helicase ATP-binding domain-containing protein</fullName>
    </recommendedName>
</protein>
<dbReference type="HOGENOM" id="CLU_001378_0_0_1"/>
<dbReference type="InterPro" id="IPR014016">
    <property type="entry name" value="UvrD-like_ATP-bd"/>
</dbReference>
<feature type="compositionally biased region" description="Polar residues" evidence="6">
    <location>
        <begin position="583"/>
        <end position="596"/>
    </location>
</feature>
<dbReference type="KEGG" id="pco:PHACADRAFT_203649"/>
<keyword evidence="4 5" id="KW-0067">ATP-binding</keyword>
<sequence length="2207" mass="249952">MSFSSPRTILREQIHAKLDMDLFAPARLSNEVSFRSAMGALEEHVQNPAFDKLKATTAFMAEPRLYAYVYSACTQGTAALWREAIMADFPTQADQFESSLACTLLSQLTLYFWSLDYPSASLIDCHKAVDLAKPVLKELSKQDAFISENITLEEYMASIRDEDEDEFFIKKRVKQKQRKKSRSLKPSTIIDRRPFDNLGIPVPVFQVDADRRVEEILADQKAILLHCLDVLRNPELAAVFKDAYLPHDGFIQDSGFSNEHINSAADNLSNAPGQNPEVPAAYPMIQPMKAAFHFDSVDGFGEWQILVSTRADRNLREYKRSDQKLFAIILKKIKELSNGHFSDDNQKKLTGKDAGVPVFEAKMTRDTRLVYQVDCVREFETEIDRQVLRIFGIYTHAQLERRFWDAVGQHLAGKGKEYRKRCIYRKPPKNPGDKVFSPESFPPAQGPDVPEGPVQIAGLRDEDREELHSILVLQKFVTFSQALLNSILADQDVQHVFHMSPSEQAIVKHSGSCYVLGRSGTGKTTTMLFKMLGIERAWDAIREDSSDSFSRPRQVFVTQSRVLAEKVEEYYRKLAESHAAATRSAQESAQMGAQKQNTEDRALVDQDEEEFWRGSLPKKFSELQDEHFPLFVTFDHLCRLLEGDLCTYNKGEFAFSVADDDSTVDPSAVASDYMLQRRDSFVSYGTFLQAYWSHLPQNLTKNLDPALIFAEIMGVIKGSESALQTAEGHLDEGTYISLSHRQQGTFAGRREAVYELFSAYLRLKRQRRDWDAADRTHAILRGLDQIGVPGKKLDFIYVDEAQDNLLVDALVLRTLCSNPLGLFWAGDTAQTISVGSSFRFDDLKAFLYRLELASSPKGYLAKSPESFQLTVNYRSHGGIVRCAHSVVQLITRFWPHAIDTLAEEKGVVDGLKPIFFSGWDQDTVQYEQFLFGASGSQIEFGAQQCILVRDDEARSKLQAQMGDIGLILTLYESKGLEFNDVLLYNFFEDSTVELSQWRVVLNALDDNLKKRMKCPQFDDARHSGVCRELKFLYVAITRAHKNLWIADCSEKGEPLRTFWNAHSLMKNCSAADEVPRLAMTSTPEEWAATARTLFDNRRYLQAVRCYERAGMPRQKEVAYAYHLRERARGTVKTRRTTDNARTLAFIVAAEAFLKSASIASVARETFAYHRNAAECFVEADDHCRAAEAYLQAEEYTKAAQHYRKAGLFDEAVDIVQRHGRRIPETFATTIIDVAKLHYVKENRLDRATSLFPTLDDALEFMEDYGFDVARATLLEHSSRFAEAAELHLEEGRPLQAIRLFMRDWASNHSRQRAEECVLHGLWEYLSFGMTAKDGYEKSDLGRLLQAARDIKAKAGASMSKHTLDQFAMFECIAQGQTSQLQELGEQLLSAHGDSASALLCLDHVFNKPVKIVSASAPEAASTLRAFLTYCREMQRIGLEPNPGQDRMLGKLFGFRNADGAENTYVLSSSTFLHTYHYRHLGDAASADETQAFIFNDWDLTSLLRSALHPRLRRRVSEENILCSKAGAIFLCPTFALLGTCHSNDCSRSHQVNAALDVEGYRLRVRLIFQQILICQTVVALENRSIAAGQQRFWLSSLYHTLHPSHPKLGVATSLNMASIPEAERAIQVIKDWIRDLLYNLTPWTSDRRHFLTDAAELMTLAFVFDRTGARDYIARARFFVEPGQRLRELVRGKGGERYILHDLFLALSASEPSSVAAGVLFLHTVIEDGVAMNINVFCQLFDYICASFILHHRLHKNGSLHDTTLSRRWIVSLCGSGSLEPKDTGLLLLLLRPLRDLMREAHYGSSGTNFLVYERNTTKIEMQIRNIFVARICYNICLLGYNIPGWQLRNDIHRTITSIRQPSRLYSRLIVKYIKASTWDDLVRALRSTAETEASDFDHLVQLKDSSKVTGPTHPIRGIRPVVYTKPEDIVPLVNGAKVETAPQAKSTLRAEAAPFIPARFLKADVGVEEDEEEDDDDDEPVDDPSAQEEDAGIDHSVDLDAAARTVDAARVEQTVAPPSVEEIAAAKRIALMYRRLLSRRHGVPKKGLPAARLRWFISCQELSQDFDRPYRLLFLGPFPHALVCLEKLNAYAINSKKNAHMRLRIAPQEVYEKVKVEVDNAIRLTKDVAELKKRLDTKSKLHAEQNYEELRQGIVRLEELSASLPESVSQEWDWDLKMVVKGIVQQKAPPRKKVKPELVIDDDDLY</sequence>
<proteinExistence type="predicted"/>
<dbReference type="InParanoid" id="K5W937"/>
<dbReference type="InterPro" id="IPR027417">
    <property type="entry name" value="P-loop_NTPase"/>
</dbReference>
<evidence type="ECO:0000256" key="3">
    <source>
        <dbReference type="ARBA" id="ARBA00022806"/>
    </source>
</evidence>
<evidence type="ECO:0000256" key="5">
    <source>
        <dbReference type="PROSITE-ProRule" id="PRU00560"/>
    </source>
</evidence>
<dbReference type="STRING" id="650164.K5W937"/>
<dbReference type="GO" id="GO:0016787">
    <property type="term" value="F:hydrolase activity"/>
    <property type="evidence" value="ECO:0007669"/>
    <property type="project" value="UniProtKB-UniRule"/>
</dbReference>
<dbReference type="OrthoDB" id="3156807at2759"/>
<evidence type="ECO:0000256" key="2">
    <source>
        <dbReference type="ARBA" id="ARBA00022801"/>
    </source>
</evidence>
<accession>K5W937</accession>
<dbReference type="SUPFAM" id="SSF48452">
    <property type="entry name" value="TPR-like"/>
    <property type="match status" value="1"/>
</dbReference>
<gene>
    <name evidence="8" type="ORF">PHACADRAFT_203649</name>
</gene>
<evidence type="ECO:0000256" key="4">
    <source>
        <dbReference type="ARBA" id="ARBA00022840"/>
    </source>
</evidence>
<dbReference type="GO" id="GO:0004386">
    <property type="term" value="F:helicase activity"/>
    <property type="evidence" value="ECO:0007669"/>
    <property type="project" value="UniProtKB-UniRule"/>
</dbReference>
<evidence type="ECO:0000313" key="9">
    <source>
        <dbReference type="Proteomes" id="UP000008370"/>
    </source>
</evidence>
<dbReference type="GeneID" id="18912205"/>
<dbReference type="Gene3D" id="3.40.50.300">
    <property type="entry name" value="P-loop containing nucleotide triphosphate hydrolases"/>
    <property type="match status" value="2"/>
</dbReference>
<keyword evidence="2 5" id="KW-0378">Hydrolase</keyword>
<evidence type="ECO:0000256" key="6">
    <source>
        <dbReference type="SAM" id="MobiDB-lite"/>
    </source>
</evidence>